<organism evidence="9 10">
    <name type="scientific">Neisseria weaveri</name>
    <dbReference type="NCBI Taxonomy" id="28091"/>
    <lineage>
        <taxon>Bacteria</taxon>
        <taxon>Pseudomonadati</taxon>
        <taxon>Pseudomonadota</taxon>
        <taxon>Betaproteobacteria</taxon>
        <taxon>Neisseriales</taxon>
        <taxon>Neisseriaceae</taxon>
        <taxon>Neisseria</taxon>
    </lineage>
</organism>
<keyword evidence="3" id="KW-0808">Transferase</keyword>
<feature type="region of interest" description="Disordered" evidence="7">
    <location>
        <begin position="101"/>
        <end position="124"/>
    </location>
</feature>
<dbReference type="InterPro" id="IPR013237">
    <property type="entry name" value="Phage_T7_Gp4_N"/>
</dbReference>
<dbReference type="SMART" id="SM00778">
    <property type="entry name" value="Prim_Zn_Ribbon"/>
    <property type="match status" value="1"/>
</dbReference>
<keyword evidence="10" id="KW-1185">Reference proteome</keyword>
<dbReference type="Proteomes" id="UP000272771">
    <property type="component" value="Chromosome"/>
</dbReference>
<accession>A0A3S5F9P3</accession>
<dbReference type="GO" id="GO:0008270">
    <property type="term" value="F:zinc ion binding"/>
    <property type="evidence" value="ECO:0007669"/>
    <property type="project" value="InterPro"/>
</dbReference>
<keyword evidence="5" id="KW-0235">DNA replication</keyword>
<evidence type="ECO:0000256" key="7">
    <source>
        <dbReference type="SAM" id="MobiDB-lite"/>
    </source>
</evidence>
<dbReference type="GO" id="GO:0000428">
    <property type="term" value="C:DNA-directed RNA polymerase complex"/>
    <property type="evidence" value="ECO:0007669"/>
    <property type="project" value="UniProtKB-KW"/>
</dbReference>
<sequence length="360" mass="38825">MNMKPYDLSDLKAAAAGRWPEIHAALGIPREYLNPRKHCPCPYCGGKDRYRYTDYQGTGAFICNQCTPDGGSGFDLLMLVFGYDFATAANETAALLGFSDGQAGQHQPRAPLPPAKPATPPKDKQAALLNLWHEAIPISGQDPAAQYLHGRGIPDTAFQTAFNIRYHPALPLWATDTDGQTAKPLLIGYFPAMLAAVTTADGQLQGLHKTYLQPDSDGLYGKLQAAHPHTGEPLPAKKMQSRLPDALKGAAVHLFQPDAQGRLIVAEGIETAIAARALFDLPAIAALSAYGMASFVWLSETQELFICADNDDNRTGMKAAHSLAVRAIKAGTKARIWQPETAGFDALDELNHRQAARNAE</sequence>
<keyword evidence="1" id="KW-0240">DNA-directed RNA polymerase</keyword>
<evidence type="ECO:0000259" key="8">
    <source>
        <dbReference type="SMART" id="SM00778"/>
    </source>
</evidence>
<evidence type="ECO:0000313" key="9">
    <source>
        <dbReference type="EMBL" id="VEJ50761.1"/>
    </source>
</evidence>
<dbReference type="Pfam" id="PF13362">
    <property type="entry name" value="Toprim_3"/>
    <property type="match status" value="1"/>
</dbReference>
<protein>
    <submittedName>
        <fullName evidence="9">Putative prophage DNA primase</fullName>
    </submittedName>
</protein>
<dbReference type="GO" id="GO:0006269">
    <property type="term" value="P:DNA replication, synthesis of primer"/>
    <property type="evidence" value="ECO:0007669"/>
    <property type="project" value="UniProtKB-KW"/>
</dbReference>
<dbReference type="GO" id="GO:0016779">
    <property type="term" value="F:nucleotidyltransferase activity"/>
    <property type="evidence" value="ECO:0007669"/>
    <property type="project" value="UniProtKB-KW"/>
</dbReference>
<name>A0A3S5F9P3_9NEIS</name>
<evidence type="ECO:0000256" key="1">
    <source>
        <dbReference type="ARBA" id="ARBA00022478"/>
    </source>
</evidence>
<dbReference type="STRING" id="28091.SAMEA3174300_01485"/>
<dbReference type="InterPro" id="IPR036977">
    <property type="entry name" value="DNA_primase_Znf_CHC2"/>
</dbReference>
<reference evidence="9 10" key="1">
    <citation type="submission" date="2018-12" db="EMBL/GenBank/DDBJ databases">
        <authorList>
            <consortium name="Pathogen Informatics"/>
        </authorList>
    </citation>
    <scope>NUCLEOTIDE SEQUENCE [LARGE SCALE GENOMIC DNA]</scope>
    <source>
        <strain evidence="9 10">NCTC12742</strain>
    </source>
</reference>
<dbReference type="Pfam" id="PF08273">
    <property type="entry name" value="Zn_Ribbon_Prim"/>
    <property type="match status" value="1"/>
</dbReference>
<dbReference type="AlphaFoldDB" id="A0A3S5F9P3"/>
<gene>
    <name evidence="9" type="ORF">NCTC12742_00860</name>
</gene>
<dbReference type="InterPro" id="IPR006171">
    <property type="entry name" value="TOPRIM_dom"/>
</dbReference>
<dbReference type="Pfam" id="PF23639">
    <property type="entry name" value="DUF7146"/>
    <property type="match status" value="1"/>
</dbReference>
<proteinExistence type="predicted"/>
<dbReference type="CDD" id="cd01029">
    <property type="entry name" value="TOPRIM_primases"/>
    <property type="match status" value="1"/>
</dbReference>
<evidence type="ECO:0000256" key="3">
    <source>
        <dbReference type="ARBA" id="ARBA00022679"/>
    </source>
</evidence>
<dbReference type="GO" id="GO:1990077">
    <property type="term" value="C:primosome complex"/>
    <property type="evidence" value="ECO:0007669"/>
    <property type="project" value="UniProtKB-KW"/>
</dbReference>
<evidence type="ECO:0000256" key="5">
    <source>
        <dbReference type="ARBA" id="ARBA00022705"/>
    </source>
</evidence>
<keyword evidence="6" id="KW-0804">Transcription</keyword>
<dbReference type="SUPFAM" id="SSF57783">
    <property type="entry name" value="Zinc beta-ribbon"/>
    <property type="match status" value="1"/>
</dbReference>
<feature type="compositionally biased region" description="Pro residues" evidence="7">
    <location>
        <begin position="110"/>
        <end position="120"/>
    </location>
</feature>
<feature type="domain" description="DNA primase/helicase Gp4 N-terminal Bacteriophage T7-like" evidence="8">
    <location>
        <begin position="36"/>
        <end position="74"/>
    </location>
</feature>
<keyword evidence="2" id="KW-0639">Primosome</keyword>
<dbReference type="InterPro" id="IPR034154">
    <property type="entry name" value="TOPRIM_DnaG/twinkle"/>
</dbReference>
<dbReference type="Gene3D" id="3.90.580.10">
    <property type="entry name" value="Zinc finger, CHC2-type domain"/>
    <property type="match status" value="1"/>
</dbReference>
<evidence type="ECO:0000313" key="10">
    <source>
        <dbReference type="Proteomes" id="UP000272771"/>
    </source>
</evidence>
<keyword evidence="4" id="KW-0548">Nucleotidyltransferase</keyword>
<dbReference type="GO" id="GO:0004386">
    <property type="term" value="F:helicase activity"/>
    <property type="evidence" value="ECO:0007669"/>
    <property type="project" value="InterPro"/>
</dbReference>
<dbReference type="GO" id="GO:0003677">
    <property type="term" value="F:DNA binding"/>
    <property type="evidence" value="ECO:0007669"/>
    <property type="project" value="InterPro"/>
</dbReference>
<evidence type="ECO:0000256" key="4">
    <source>
        <dbReference type="ARBA" id="ARBA00022695"/>
    </source>
</evidence>
<evidence type="ECO:0000256" key="6">
    <source>
        <dbReference type="ARBA" id="ARBA00023163"/>
    </source>
</evidence>
<dbReference type="EMBL" id="LR134533">
    <property type="protein sequence ID" value="VEJ50761.1"/>
    <property type="molecule type" value="Genomic_DNA"/>
</dbReference>
<dbReference type="InterPro" id="IPR055570">
    <property type="entry name" value="DUF7146"/>
</dbReference>
<evidence type="ECO:0000256" key="2">
    <source>
        <dbReference type="ARBA" id="ARBA00022515"/>
    </source>
</evidence>